<evidence type="ECO:0000313" key="9">
    <source>
        <dbReference type="EMBL" id="KAB0804577.1"/>
    </source>
</evidence>
<organism evidence="9 10">
    <name type="scientific">Photinus pyralis</name>
    <name type="common">Common eastern firefly</name>
    <name type="synonym">Lampyris pyralis</name>
    <dbReference type="NCBI Taxonomy" id="7054"/>
    <lineage>
        <taxon>Eukaryota</taxon>
        <taxon>Metazoa</taxon>
        <taxon>Ecdysozoa</taxon>
        <taxon>Arthropoda</taxon>
        <taxon>Hexapoda</taxon>
        <taxon>Insecta</taxon>
        <taxon>Pterygota</taxon>
        <taxon>Neoptera</taxon>
        <taxon>Endopterygota</taxon>
        <taxon>Coleoptera</taxon>
        <taxon>Polyphaga</taxon>
        <taxon>Elateriformia</taxon>
        <taxon>Elateroidea</taxon>
        <taxon>Lampyridae</taxon>
        <taxon>Lampyrinae</taxon>
        <taxon>Photinus</taxon>
    </lineage>
</organism>
<keyword evidence="6" id="KW-0378">Hydrolase</keyword>
<dbReference type="InterPro" id="IPR045249">
    <property type="entry name" value="HARBI1-like"/>
</dbReference>
<dbReference type="InterPro" id="IPR027806">
    <property type="entry name" value="HARBI1_dom"/>
</dbReference>
<feature type="domain" description="DDE Tnp4" evidence="8">
    <location>
        <begin position="164"/>
        <end position="316"/>
    </location>
</feature>
<dbReference type="GO" id="GO:0004518">
    <property type="term" value="F:nuclease activity"/>
    <property type="evidence" value="ECO:0007669"/>
    <property type="project" value="UniProtKB-KW"/>
</dbReference>
<evidence type="ECO:0000256" key="4">
    <source>
        <dbReference type="ARBA" id="ARBA00022722"/>
    </source>
</evidence>
<dbReference type="GO" id="GO:0005634">
    <property type="term" value="C:nucleus"/>
    <property type="evidence" value="ECO:0007669"/>
    <property type="project" value="UniProtKB-SubCell"/>
</dbReference>
<keyword evidence="5" id="KW-0479">Metal-binding</keyword>
<dbReference type="AlphaFoldDB" id="A0A5N4B4N4"/>
<evidence type="ECO:0000256" key="6">
    <source>
        <dbReference type="ARBA" id="ARBA00022801"/>
    </source>
</evidence>
<keyword evidence="7" id="KW-0539">Nucleus</keyword>
<evidence type="ECO:0000256" key="3">
    <source>
        <dbReference type="ARBA" id="ARBA00006958"/>
    </source>
</evidence>
<dbReference type="Pfam" id="PF13359">
    <property type="entry name" value="DDE_Tnp_4"/>
    <property type="match status" value="1"/>
</dbReference>
<evidence type="ECO:0000313" key="10">
    <source>
        <dbReference type="Proteomes" id="UP000327044"/>
    </source>
</evidence>
<evidence type="ECO:0000256" key="5">
    <source>
        <dbReference type="ARBA" id="ARBA00022723"/>
    </source>
</evidence>
<dbReference type="PANTHER" id="PTHR22930">
    <property type="match status" value="1"/>
</dbReference>
<comment type="subcellular location">
    <subcellularLocation>
        <location evidence="2">Nucleus</location>
    </subcellularLocation>
</comment>
<evidence type="ECO:0000256" key="7">
    <source>
        <dbReference type="ARBA" id="ARBA00023242"/>
    </source>
</evidence>
<keyword evidence="10" id="KW-1185">Reference proteome</keyword>
<comment type="caution">
    <text evidence="9">The sequence shown here is derived from an EMBL/GenBank/DDBJ whole genome shotgun (WGS) entry which is preliminary data.</text>
</comment>
<proteinExistence type="inferred from homology"/>
<protein>
    <recommendedName>
        <fullName evidence="8">DDE Tnp4 domain-containing protein</fullName>
    </recommendedName>
</protein>
<dbReference type="GO" id="GO:0046872">
    <property type="term" value="F:metal ion binding"/>
    <property type="evidence" value="ECO:0007669"/>
    <property type="project" value="UniProtKB-KW"/>
</dbReference>
<reference evidence="9 10" key="1">
    <citation type="journal article" date="2018" name="Elife">
        <title>Firefly genomes illuminate parallel origins of bioluminescence in beetles.</title>
        <authorList>
            <person name="Fallon T.R."/>
            <person name="Lower S.E."/>
            <person name="Chang C.H."/>
            <person name="Bessho-Uehara M."/>
            <person name="Martin G.J."/>
            <person name="Bewick A.J."/>
            <person name="Behringer M."/>
            <person name="Debat H.J."/>
            <person name="Wong I."/>
            <person name="Day J.C."/>
            <person name="Suvorov A."/>
            <person name="Silva C.J."/>
            <person name="Stanger-Hall K.F."/>
            <person name="Hall D.W."/>
            <person name="Schmitz R.J."/>
            <person name="Nelson D.R."/>
            <person name="Lewis S.M."/>
            <person name="Shigenobu S."/>
            <person name="Bybee S.M."/>
            <person name="Larracuente A.M."/>
            <person name="Oba Y."/>
            <person name="Weng J.K."/>
        </authorList>
    </citation>
    <scope>NUCLEOTIDE SEQUENCE [LARGE SCALE GENOMIC DNA]</scope>
    <source>
        <strain evidence="9">1611_PpyrPB1</strain>
        <tissue evidence="9">Whole body</tissue>
    </source>
</reference>
<gene>
    <name evidence="9" type="ORF">PPYR_01547</name>
</gene>
<comment type="similarity">
    <text evidence="3">Belongs to the HARBI1 family.</text>
</comment>
<dbReference type="EMBL" id="VVIM01000001">
    <property type="protein sequence ID" value="KAB0804577.1"/>
    <property type="molecule type" value="Genomic_DNA"/>
</dbReference>
<evidence type="ECO:0000259" key="8">
    <source>
        <dbReference type="Pfam" id="PF13359"/>
    </source>
</evidence>
<name>A0A5N4B4N4_PHOPY</name>
<sequence>MDKLEDIALGVACYFIQDLFFEDDKENTISSSIQKVNNYIEETVYFMQDSQFKADFRLSRVTFETLLSNIGGMWTENVRRGAISVKIEKQLMIAIWYLANLECFRSVAERFGVSKSSAWKCLHCVCEKLIEYNKTAKVLAWPNVQSQERISRMFYKKANFPSCIDGSHVPIKAPLHNHTSYVNRKGFHSVILQAICDDKYLFTDVYAGEAGSVHDAMVFKRSEFSVNENAYEFLHNGHILGDSAYPLTSKLLVPFKDYGQLTEVQKHYNTAHAKTRVPIEQAFALLKGRFRRLKLVENTRIDRIPIMVVSACILHNICMLNKDILDINIQSEQNEEREMTINYAAESVTQAGKNKREIIAHNMTRAFDLLVHCN</sequence>
<keyword evidence="4" id="KW-0540">Nuclease</keyword>
<dbReference type="GO" id="GO:0016787">
    <property type="term" value="F:hydrolase activity"/>
    <property type="evidence" value="ECO:0007669"/>
    <property type="project" value="UniProtKB-KW"/>
</dbReference>
<dbReference type="PANTHER" id="PTHR22930:SF85">
    <property type="entry name" value="GH03217P-RELATED"/>
    <property type="match status" value="1"/>
</dbReference>
<evidence type="ECO:0000256" key="2">
    <source>
        <dbReference type="ARBA" id="ARBA00004123"/>
    </source>
</evidence>
<evidence type="ECO:0000256" key="1">
    <source>
        <dbReference type="ARBA" id="ARBA00001968"/>
    </source>
</evidence>
<comment type="cofactor">
    <cofactor evidence="1">
        <name>a divalent metal cation</name>
        <dbReference type="ChEBI" id="CHEBI:60240"/>
    </cofactor>
</comment>
<dbReference type="InParanoid" id="A0A5N4B4N4"/>
<accession>A0A5N4B4N4</accession>
<dbReference type="Proteomes" id="UP000327044">
    <property type="component" value="Unassembled WGS sequence"/>
</dbReference>